<protein>
    <recommendedName>
        <fullName evidence="4">DUF4179 domain-containing protein</fullName>
    </recommendedName>
</protein>
<dbReference type="RefSeq" id="WP_167191027.1">
    <property type="nucleotide sequence ID" value="NZ_JAASQL010000011.1"/>
</dbReference>
<evidence type="ECO:0000313" key="3">
    <source>
        <dbReference type="Proteomes" id="UP000745859"/>
    </source>
</evidence>
<keyword evidence="1" id="KW-1133">Transmembrane helix</keyword>
<organism evidence="2 3">
    <name type="scientific">Wenyingzhuangia heitensis</name>
    <dbReference type="NCBI Taxonomy" id="1487859"/>
    <lineage>
        <taxon>Bacteria</taxon>
        <taxon>Pseudomonadati</taxon>
        <taxon>Bacteroidota</taxon>
        <taxon>Flavobacteriia</taxon>
        <taxon>Flavobacteriales</taxon>
        <taxon>Flavobacteriaceae</taxon>
        <taxon>Wenyingzhuangia</taxon>
    </lineage>
</organism>
<proteinExistence type="predicted"/>
<accession>A0ABX0UE33</accession>
<feature type="transmembrane region" description="Helical" evidence="1">
    <location>
        <begin position="56"/>
        <end position="75"/>
    </location>
</feature>
<dbReference type="EMBL" id="JAASQL010000011">
    <property type="protein sequence ID" value="NIJ46599.1"/>
    <property type="molecule type" value="Genomic_DNA"/>
</dbReference>
<keyword evidence="1" id="KW-0812">Transmembrane</keyword>
<reference evidence="2 3" key="1">
    <citation type="submission" date="2020-03" db="EMBL/GenBank/DDBJ databases">
        <title>Genomic Encyclopedia of Type Strains, Phase IV (KMG-IV): sequencing the most valuable type-strain genomes for metagenomic binning, comparative biology and taxonomic classification.</title>
        <authorList>
            <person name="Goeker M."/>
        </authorList>
    </citation>
    <scope>NUCLEOTIDE SEQUENCE [LARGE SCALE GENOMIC DNA]</scope>
    <source>
        <strain evidence="2 3">DSM 101599</strain>
    </source>
</reference>
<sequence length="314" mass="37059">MALKNKKLKQTKKLWLCTCPKIFPIFKPAQTIAKYVVTNYQKCPKKKKRKEKRREFWIPTLLSIIAILISFYSIYNENKIAKKSGNFDKGKLKLKLGYFKLNSEKTSIVILVNESNENNILFTGIPFEIDNEGNANVLDCGLTMTYPKINGEIAVDAMKYFEYNQNPIDFKREFYEEDKFDYILYKIKKIQPGEIFSFFELTSFRNTIIKDKVETKDKDSIPMIVSYEMKIAYNSKINLKADNLNALNYNLVYHHFEKKDWDKIKNGDMIKNYLSNPDNDVYLLEKSDNNQKRMDSLGTFSVNNYKINKIRKFR</sequence>
<keyword evidence="3" id="KW-1185">Reference proteome</keyword>
<dbReference type="Proteomes" id="UP000745859">
    <property type="component" value="Unassembled WGS sequence"/>
</dbReference>
<evidence type="ECO:0000256" key="1">
    <source>
        <dbReference type="SAM" id="Phobius"/>
    </source>
</evidence>
<comment type="caution">
    <text evidence="2">The sequence shown here is derived from an EMBL/GenBank/DDBJ whole genome shotgun (WGS) entry which is preliminary data.</text>
</comment>
<keyword evidence="1" id="KW-0472">Membrane</keyword>
<evidence type="ECO:0008006" key="4">
    <source>
        <dbReference type="Google" id="ProtNLM"/>
    </source>
</evidence>
<gene>
    <name evidence="2" type="ORF">FHR24_003089</name>
</gene>
<evidence type="ECO:0000313" key="2">
    <source>
        <dbReference type="EMBL" id="NIJ46599.1"/>
    </source>
</evidence>
<name>A0ABX0UE33_9FLAO</name>